<evidence type="ECO:0000256" key="1">
    <source>
        <dbReference type="ARBA" id="ARBA00004826"/>
    </source>
</evidence>
<evidence type="ECO:0000256" key="4">
    <source>
        <dbReference type="ARBA" id="ARBA00023229"/>
    </source>
</evidence>
<dbReference type="NCBIfam" id="TIGR02150">
    <property type="entry name" value="IPP_isom_1"/>
    <property type="match status" value="1"/>
</dbReference>
<gene>
    <name evidence="8" type="primary">idi</name>
    <name evidence="8" type="ORF">GCM10007939_18750</name>
</gene>
<evidence type="ECO:0000256" key="3">
    <source>
        <dbReference type="ARBA" id="ARBA00012057"/>
    </source>
</evidence>
<evidence type="ECO:0000256" key="2">
    <source>
        <dbReference type="ARBA" id="ARBA00007579"/>
    </source>
</evidence>
<dbReference type="EMBL" id="BSNN01000004">
    <property type="protein sequence ID" value="GLQ35592.1"/>
    <property type="molecule type" value="Genomic_DNA"/>
</dbReference>
<dbReference type="PIRSF" id="PIRSF018427">
    <property type="entry name" value="Isopntndiph_ism"/>
    <property type="match status" value="1"/>
</dbReference>
<feature type="domain" description="Nudix hydrolase" evidence="7">
    <location>
        <begin position="11"/>
        <end position="145"/>
    </location>
</feature>
<dbReference type="InterPro" id="IPR000086">
    <property type="entry name" value="NUDIX_hydrolase_dom"/>
</dbReference>
<dbReference type="PANTHER" id="PTHR10885">
    <property type="entry name" value="ISOPENTENYL-DIPHOSPHATE DELTA-ISOMERASE"/>
    <property type="match status" value="1"/>
</dbReference>
<protein>
    <recommendedName>
        <fullName evidence="3 6">Isopentenyl-diphosphate delta-isomerase</fullName>
        <ecNumber evidence="3 6">5.3.3.2</ecNumber>
    </recommendedName>
</protein>
<organism evidence="8 9">
    <name type="scientific">Amylibacter marinus</name>
    <dbReference type="NCBI Taxonomy" id="1475483"/>
    <lineage>
        <taxon>Bacteria</taxon>
        <taxon>Pseudomonadati</taxon>
        <taxon>Pseudomonadota</taxon>
        <taxon>Alphaproteobacteria</taxon>
        <taxon>Rhodobacterales</taxon>
        <taxon>Paracoccaceae</taxon>
        <taxon>Amylibacter</taxon>
    </lineage>
</organism>
<evidence type="ECO:0000313" key="9">
    <source>
        <dbReference type="Proteomes" id="UP001156694"/>
    </source>
</evidence>
<dbReference type="SUPFAM" id="SSF55811">
    <property type="entry name" value="Nudix"/>
    <property type="match status" value="1"/>
</dbReference>
<sequence>MEKLKAHQLGVKHKAVSVFLTNGGKILLQQRALGKYHTPGMWANSCCTHPHWQEDSMACAQRRLQEELGIIQDTLTYVKTAEYRADVGGGLIEHEVVDIYWGEMPDPEAYALNPDEVNAIAWHSLDDIRALIAQQPQQFTPWLKIYLDQHADFLADLA</sequence>
<evidence type="ECO:0000259" key="7">
    <source>
        <dbReference type="PROSITE" id="PS51462"/>
    </source>
</evidence>
<proteinExistence type="inferred from homology"/>
<name>A0ABQ5VVX6_9RHOB</name>
<reference evidence="9" key="1">
    <citation type="journal article" date="2019" name="Int. J. Syst. Evol. Microbiol.">
        <title>The Global Catalogue of Microorganisms (GCM) 10K type strain sequencing project: providing services to taxonomists for standard genome sequencing and annotation.</title>
        <authorList>
            <consortium name="The Broad Institute Genomics Platform"/>
            <consortium name="The Broad Institute Genome Sequencing Center for Infectious Disease"/>
            <person name="Wu L."/>
            <person name="Ma J."/>
        </authorList>
    </citation>
    <scope>NUCLEOTIDE SEQUENCE [LARGE SCALE GENOMIC DNA]</scope>
    <source>
        <strain evidence="9">NBRC 110140</strain>
    </source>
</reference>
<evidence type="ECO:0000313" key="8">
    <source>
        <dbReference type="EMBL" id="GLQ35592.1"/>
    </source>
</evidence>
<comment type="pathway">
    <text evidence="1">Isoprenoid biosynthesis; dimethylallyl diphosphate biosynthesis; dimethylallyl diphosphate from isopentenyl diphosphate: step 1/1.</text>
</comment>
<keyword evidence="9" id="KW-1185">Reference proteome</keyword>
<dbReference type="Proteomes" id="UP001156694">
    <property type="component" value="Unassembled WGS sequence"/>
</dbReference>
<accession>A0ABQ5VVX6</accession>
<dbReference type="Gene3D" id="3.90.79.10">
    <property type="entry name" value="Nucleoside Triphosphate Pyrophosphohydrolase"/>
    <property type="match status" value="1"/>
</dbReference>
<keyword evidence="4" id="KW-0414">Isoprene biosynthesis</keyword>
<dbReference type="InterPro" id="IPR011876">
    <property type="entry name" value="IsopentenylPP_isomerase_typ1"/>
</dbReference>
<dbReference type="InterPro" id="IPR015797">
    <property type="entry name" value="NUDIX_hydrolase-like_dom_sf"/>
</dbReference>
<dbReference type="EC" id="5.3.3.2" evidence="3 6"/>
<evidence type="ECO:0000256" key="5">
    <source>
        <dbReference type="ARBA" id="ARBA00023235"/>
    </source>
</evidence>
<evidence type="ECO:0000256" key="6">
    <source>
        <dbReference type="NCBIfam" id="TIGR02150"/>
    </source>
</evidence>
<keyword evidence="5" id="KW-0413">Isomerase</keyword>
<comment type="similarity">
    <text evidence="2">Belongs to the IPP isomerase type 1 family.</text>
</comment>
<dbReference type="PANTHER" id="PTHR10885:SF0">
    <property type="entry name" value="ISOPENTENYL-DIPHOSPHATE DELTA-ISOMERASE"/>
    <property type="match status" value="1"/>
</dbReference>
<dbReference type="PROSITE" id="PS51462">
    <property type="entry name" value="NUDIX"/>
    <property type="match status" value="1"/>
</dbReference>
<dbReference type="Pfam" id="PF00293">
    <property type="entry name" value="NUDIX"/>
    <property type="match status" value="1"/>
</dbReference>
<dbReference type="CDD" id="cd02885">
    <property type="entry name" value="NUDIX_IPP_Isomerase"/>
    <property type="match status" value="1"/>
</dbReference>
<comment type="caution">
    <text evidence="8">The sequence shown here is derived from an EMBL/GenBank/DDBJ whole genome shotgun (WGS) entry which is preliminary data.</text>
</comment>